<sequence>MKIRSFVFICLANSGNCIDGYWLDLPQESGKICHKPSFADRPRRYTQAAKYWTDKEHAADTIPSENNDVEPIKSCLEAQWAEKPSFYTKRLNEFVRKAAEVAQELENSARQAAAEQIRWTFKSLSPKQQERITRLLTALHDVLEDLARLLEHPGAYLTYMIEYVGIYGEFHKIPEQLLQDIAMWVRQHDKDFQDDTAQVLIDESISTVWFMLKIWVMVSPQTFWGPILSKLGWGRREYKRASTPLMSLFRYISPSPP</sequence>
<gene>
    <name evidence="1" type="ORF">PG993_000998</name>
</gene>
<proteinExistence type="predicted"/>
<dbReference type="EMBL" id="JAQQWK010000001">
    <property type="protein sequence ID" value="KAK8055771.1"/>
    <property type="molecule type" value="Genomic_DNA"/>
</dbReference>
<evidence type="ECO:0000313" key="2">
    <source>
        <dbReference type="Proteomes" id="UP001444661"/>
    </source>
</evidence>
<name>A0ABR1UA49_9PEZI</name>
<keyword evidence="2" id="KW-1185">Reference proteome</keyword>
<protein>
    <submittedName>
        <fullName evidence="1">Uncharacterized protein</fullName>
    </submittedName>
</protein>
<accession>A0ABR1UA49</accession>
<dbReference type="Proteomes" id="UP001444661">
    <property type="component" value="Unassembled WGS sequence"/>
</dbReference>
<comment type="caution">
    <text evidence="1">The sequence shown here is derived from an EMBL/GenBank/DDBJ whole genome shotgun (WGS) entry which is preliminary data.</text>
</comment>
<reference evidence="1 2" key="1">
    <citation type="submission" date="2023-01" db="EMBL/GenBank/DDBJ databases">
        <title>Analysis of 21 Apiospora genomes using comparative genomics revels a genus with tremendous synthesis potential of carbohydrate active enzymes and secondary metabolites.</title>
        <authorList>
            <person name="Sorensen T."/>
        </authorList>
    </citation>
    <scope>NUCLEOTIDE SEQUENCE [LARGE SCALE GENOMIC DNA]</scope>
    <source>
        <strain evidence="1 2">CBS 33761</strain>
    </source>
</reference>
<organism evidence="1 2">
    <name type="scientific">Apiospora rasikravindrae</name>
    <dbReference type="NCBI Taxonomy" id="990691"/>
    <lineage>
        <taxon>Eukaryota</taxon>
        <taxon>Fungi</taxon>
        <taxon>Dikarya</taxon>
        <taxon>Ascomycota</taxon>
        <taxon>Pezizomycotina</taxon>
        <taxon>Sordariomycetes</taxon>
        <taxon>Xylariomycetidae</taxon>
        <taxon>Amphisphaeriales</taxon>
        <taxon>Apiosporaceae</taxon>
        <taxon>Apiospora</taxon>
    </lineage>
</organism>
<evidence type="ECO:0000313" key="1">
    <source>
        <dbReference type="EMBL" id="KAK8055771.1"/>
    </source>
</evidence>